<comment type="caution">
    <text evidence="2">The sequence shown here is derived from an EMBL/GenBank/DDBJ whole genome shotgun (WGS) entry which is preliminary data.</text>
</comment>
<dbReference type="InterPro" id="IPR007539">
    <property type="entry name" value="DUF551"/>
</dbReference>
<name>A0A1B8HQG1_9GAMM</name>
<evidence type="ECO:0000313" key="2">
    <source>
        <dbReference type="EMBL" id="OBU11719.1"/>
    </source>
</evidence>
<dbReference type="Proteomes" id="UP000092247">
    <property type="component" value="Unassembled WGS sequence"/>
</dbReference>
<sequence length="75" mass="8945">MNWIKTSEQMPSTSSPVLIIYRGQIQWGFFMLKGYDCAESYRWFAYGNQREWVPFRGVTHWIYAVDIPLPQPPEE</sequence>
<gene>
    <name evidence="2" type="ORF">AYY17_03170</name>
</gene>
<evidence type="ECO:0000313" key="3">
    <source>
        <dbReference type="Proteomes" id="UP000092247"/>
    </source>
</evidence>
<dbReference type="EMBL" id="LZEX01000001">
    <property type="protein sequence ID" value="OBU11719.1"/>
    <property type="molecule type" value="Genomic_DNA"/>
</dbReference>
<dbReference type="AlphaFoldDB" id="A0A1B8HQG1"/>
<accession>A0A1B8HQG1</accession>
<feature type="domain" description="DUF551" evidence="1">
    <location>
        <begin position="3"/>
        <end position="74"/>
    </location>
</feature>
<protein>
    <recommendedName>
        <fullName evidence="1">DUF551 domain-containing protein</fullName>
    </recommendedName>
</protein>
<dbReference type="RefSeq" id="WP_067421185.1">
    <property type="nucleotide sequence ID" value="NZ_LZEX01000001.1"/>
</dbReference>
<dbReference type="Pfam" id="PF04448">
    <property type="entry name" value="DUF551"/>
    <property type="match status" value="1"/>
</dbReference>
<organism evidence="2 3">
    <name type="scientific">Morganella psychrotolerans</name>
    <dbReference type="NCBI Taxonomy" id="368603"/>
    <lineage>
        <taxon>Bacteria</taxon>
        <taxon>Pseudomonadati</taxon>
        <taxon>Pseudomonadota</taxon>
        <taxon>Gammaproteobacteria</taxon>
        <taxon>Enterobacterales</taxon>
        <taxon>Morganellaceae</taxon>
        <taxon>Morganella</taxon>
    </lineage>
</organism>
<reference evidence="2 3" key="1">
    <citation type="submission" date="2016-06" db="EMBL/GenBank/DDBJ databases">
        <authorList>
            <person name="Kjaerup R.B."/>
            <person name="Dalgaard T.S."/>
            <person name="Juul-Madsen H.R."/>
        </authorList>
    </citation>
    <scope>NUCLEOTIDE SEQUENCE [LARGE SCALE GENOMIC DNA]</scope>
    <source>
        <strain evidence="2 3">GCSL-Mp3</strain>
    </source>
</reference>
<evidence type="ECO:0000259" key="1">
    <source>
        <dbReference type="Pfam" id="PF04448"/>
    </source>
</evidence>
<proteinExistence type="predicted"/>